<feature type="region of interest" description="Disordered" evidence="1">
    <location>
        <begin position="1"/>
        <end position="52"/>
    </location>
</feature>
<accession>A0A5J4YK17</accession>
<evidence type="ECO:0000313" key="3">
    <source>
        <dbReference type="EMBL" id="KAA8491791.1"/>
    </source>
</evidence>
<dbReference type="InterPro" id="IPR041698">
    <property type="entry name" value="Methyltransf_25"/>
</dbReference>
<dbReference type="EMBL" id="VRMN01000011">
    <property type="protein sequence ID" value="KAA8491791.1"/>
    <property type="molecule type" value="Genomic_DNA"/>
</dbReference>
<organism evidence="3 4">
    <name type="scientific">Porphyridium purpureum</name>
    <name type="common">Red alga</name>
    <name type="synonym">Porphyridium cruentum</name>
    <dbReference type="NCBI Taxonomy" id="35688"/>
    <lineage>
        <taxon>Eukaryota</taxon>
        <taxon>Rhodophyta</taxon>
        <taxon>Bangiophyceae</taxon>
        <taxon>Porphyridiales</taxon>
        <taxon>Porphyridiaceae</taxon>
        <taxon>Porphyridium</taxon>
    </lineage>
</organism>
<dbReference type="Gene3D" id="3.40.50.150">
    <property type="entry name" value="Vaccinia Virus protein VP39"/>
    <property type="match status" value="1"/>
</dbReference>
<name>A0A5J4YK17_PORPP</name>
<evidence type="ECO:0000256" key="1">
    <source>
        <dbReference type="SAM" id="MobiDB-lite"/>
    </source>
</evidence>
<comment type="caution">
    <text evidence="3">The sequence shown here is derived from an EMBL/GenBank/DDBJ whole genome shotgun (WGS) entry which is preliminary data.</text>
</comment>
<proteinExistence type="predicted"/>
<evidence type="ECO:0000259" key="2">
    <source>
        <dbReference type="Pfam" id="PF13649"/>
    </source>
</evidence>
<feature type="region of interest" description="Disordered" evidence="1">
    <location>
        <begin position="266"/>
        <end position="289"/>
    </location>
</feature>
<dbReference type="Proteomes" id="UP000324585">
    <property type="component" value="Unassembled WGS sequence"/>
</dbReference>
<dbReference type="CDD" id="cd02440">
    <property type="entry name" value="AdoMet_MTases"/>
    <property type="match status" value="1"/>
</dbReference>
<sequence length="371" mass="40456">MGNIPTGVRGPLQIAPPPPEPSNNFQDLVGVGEVDSDFEPAEDDSAAVDSSLTEPNSFTIPVDVLRYYESIARPEPKSLESLSAYEQLETLRVREVLARYVNRQVGYDGVARSSRRPTGSSGAFLDIGCGNGAHGVFVALLCSHLDVILVDPCERNVAIAQNLVDDKREALGSRAVVKHGDGIHMPRVSESAQFVLLHGAAGLQHLTRRDARRRVLVEAWRVLVPGGTLFAVCMSRFAMLMSTLFSDAVMDDVVQSSALVAELEHGQHVPRDHQSGGNRAGDNPPSASQFTSCFTYKPNQLRAEVMDAGFEVVSMIAIEGPMWLLQDLQDGWHEHDRRAFLLQILRRLESEPSLLGMSAHFVVVARKPGGS</sequence>
<feature type="compositionally biased region" description="Acidic residues" evidence="1">
    <location>
        <begin position="34"/>
        <end position="46"/>
    </location>
</feature>
<dbReference type="InterPro" id="IPR029063">
    <property type="entry name" value="SAM-dependent_MTases_sf"/>
</dbReference>
<protein>
    <recommendedName>
        <fullName evidence="2">Methyltransferase domain-containing protein</fullName>
    </recommendedName>
</protein>
<keyword evidence="4" id="KW-1185">Reference proteome</keyword>
<dbReference type="AlphaFoldDB" id="A0A5J4YK17"/>
<gene>
    <name evidence="3" type="ORF">FVE85_8273</name>
</gene>
<dbReference type="Pfam" id="PF13649">
    <property type="entry name" value="Methyltransf_25"/>
    <property type="match status" value="1"/>
</dbReference>
<reference evidence="4" key="1">
    <citation type="journal article" date="2019" name="Nat. Commun.">
        <title>Expansion of phycobilisome linker gene families in mesophilic red algae.</title>
        <authorList>
            <person name="Lee J."/>
            <person name="Kim D."/>
            <person name="Bhattacharya D."/>
            <person name="Yoon H.S."/>
        </authorList>
    </citation>
    <scope>NUCLEOTIDE SEQUENCE [LARGE SCALE GENOMIC DNA]</scope>
    <source>
        <strain evidence="4">CCMP 1328</strain>
    </source>
</reference>
<dbReference type="SUPFAM" id="SSF53335">
    <property type="entry name" value="S-adenosyl-L-methionine-dependent methyltransferases"/>
    <property type="match status" value="1"/>
</dbReference>
<feature type="domain" description="Methyltransferase" evidence="2">
    <location>
        <begin position="125"/>
        <end position="227"/>
    </location>
</feature>
<evidence type="ECO:0000313" key="4">
    <source>
        <dbReference type="Proteomes" id="UP000324585"/>
    </source>
</evidence>